<sequence>MKKEIYLFVILLTVTIGIISCNDDGYPDNPTIVSPLSGLILTVNGEDYTAVPQLLENGSLSRTYILSVKKPATTAVVKYISVADAGTSVNISVGSTVTFVDNKFQIVLSKEDRKETYDIEMVYNPPPFLYVVKSGDKDKSGNKYYLDTEKAPRIASADYDDKYEGYIDLTKTDWDNIGLVQSDKGNYFDVSAGLSGSQSFGSFTLVMKESPGTGYFPCDGPWGNWKTTADNSDIVSPGIWKIDFDAATNQMTLLETQWAITGSATSSLKAMTYIAESGKWSLTTELSEGSIKFTTIPVNSDDPVIVYGVSDGLSKLSEDGGEIMVEAAGTYTVEMDLSQSPFYDYTLIKN</sequence>
<keyword evidence="2" id="KW-1185">Reference proteome</keyword>
<dbReference type="Gene3D" id="2.60.40.3620">
    <property type="match status" value="1"/>
</dbReference>
<reference evidence="1 2" key="1">
    <citation type="submission" date="2022-07" db="EMBL/GenBank/DDBJ databases">
        <title>Fecal culturing of patients with breast cancer.</title>
        <authorList>
            <person name="Teng N.M.Y."/>
            <person name="Kiu R."/>
            <person name="Evans R."/>
            <person name="Baker D.J."/>
            <person name="Zenner C."/>
            <person name="Robinson S.D."/>
            <person name="Hall L.J."/>
        </authorList>
    </citation>
    <scope>NUCLEOTIDE SEQUENCE [LARGE SCALE GENOMIC DNA]</scope>
    <source>
        <strain evidence="1 2">LH1063</strain>
    </source>
</reference>
<evidence type="ECO:0008006" key="3">
    <source>
        <dbReference type="Google" id="ProtNLM"/>
    </source>
</evidence>
<dbReference type="Proteomes" id="UP001205603">
    <property type="component" value="Unassembled WGS sequence"/>
</dbReference>
<evidence type="ECO:0000313" key="1">
    <source>
        <dbReference type="EMBL" id="MCP9612520.1"/>
    </source>
</evidence>
<proteinExistence type="predicted"/>
<evidence type="ECO:0000313" key="2">
    <source>
        <dbReference type="Proteomes" id="UP001205603"/>
    </source>
</evidence>
<dbReference type="RefSeq" id="WP_255027838.1">
    <property type="nucleotide sequence ID" value="NZ_JANDHW010000010.1"/>
</dbReference>
<accession>A0ABT1MIS6</accession>
<dbReference type="EMBL" id="JANDHW010000010">
    <property type="protein sequence ID" value="MCP9612520.1"/>
    <property type="molecule type" value="Genomic_DNA"/>
</dbReference>
<comment type="caution">
    <text evidence="1">The sequence shown here is derived from an EMBL/GenBank/DDBJ whole genome shotgun (WGS) entry which is preliminary data.</text>
</comment>
<name>A0ABT1MIS6_9BACT</name>
<organism evidence="1 2">
    <name type="scientific">Coprobacter tertius</name>
    <dbReference type="NCBI Taxonomy" id="2944915"/>
    <lineage>
        <taxon>Bacteria</taxon>
        <taxon>Pseudomonadati</taxon>
        <taxon>Bacteroidota</taxon>
        <taxon>Bacteroidia</taxon>
        <taxon>Bacteroidales</taxon>
        <taxon>Barnesiellaceae</taxon>
        <taxon>Coprobacter</taxon>
    </lineage>
</organism>
<gene>
    <name evidence="1" type="ORF">NMU02_10495</name>
</gene>
<protein>
    <recommendedName>
        <fullName evidence="3">DUF5115 domain-containing protein</fullName>
    </recommendedName>
</protein>
<dbReference type="PROSITE" id="PS51257">
    <property type="entry name" value="PROKAR_LIPOPROTEIN"/>
    <property type="match status" value="1"/>
</dbReference>